<dbReference type="RefSeq" id="WP_318704892.1">
    <property type="nucleotide sequence ID" value="NZ_CALWMU010000003.1"/>
</dbReference>
<dbReference type="EMBL" id="DXGH01000035">
    <property type="protein sequence ID" value="HIW81136.1"/>
    <property type="molecule type" value="Genomic_DNA"/>
</dbReference>
<dbReference type="Pfam" id="PF14270">
    <property type="entry name" value="DUF4358"/>
    <property type="match status" value="1"/>
</dbReference>
<keyword evidence="2" id="KW-0732">Signal</keyword>
<sequence>MKKLRFLLTACVLAFAMTACGDKNAETGETSQQNTESATQSASETAPTQETGLSSTQEFQETEENNLDTVEGWSQEMTAVRDAIVDALGENYWPNTAITPQMLEDTFGIASDLYDDYMGEMPMISTNVDTLLIIKAKSDKVDEVEEALNTYRDHLVNDTMQYPMNLGKIQASRIERIGSYVCFVQLGADTTAVSESGEEAVITHCQEQNELVIEIIGQNVER</sequence>
<comment type="caution">
    <text evidence="3">The sequence shown here is derived from an EMBL/GenBank/DDBJ whole genome shotgun (WGS) entry which is preliminary data.</text>
</comment>
<protein>
    <submittedName>
        <fullName evidence="3">DUF4358 domain-containing protein</fullName>
    </submittedName>
</protein>
<evidence type="ECO:0000256" key="2">
    <source>
        <dbReference type="SAM" id="SignalP"/>
    </source>
</evidence>
<dbReference type="PROSITE" id="PS51257">
    <property type="entry name" value="PROKAR_LIPOPROTEIN"/>
    <property type="match status" value="1"/>
</dbReference>
<feature type="compositionally biased region" description="Polar residues" evidence="1">
    <location>
        <begin position="27"/>
        <end position="59"/>
    </location>
</feature>
<evidence type="ECO:0000313" key="4">
    <source>
        <dbReference type="Proteomes" id="UP000824265"/>
    </source>
</evidence>
<organism evidence="3 4">
    <name type="scientific">Candidatus Acetatifactor stercoripullorum</name>
    <dbReference type="NCBI Taxonomy" id="2838414"/>
    <lineage>
        <taxon>Bacteria</taxon>
        <taxon>Bacillati</taxon>
        <taxon>Bacillota</taxon>
        <taxon>Clostridia</taxon>
        <taxon>Lachnospirales</taxon>
        <taxon>Lachnospiraceae</taxon>
        <taxon>Acetatifactor</taxon>
    </lineage>
</organism>
<proteinExistence type="predicted"/>
<dbReference type="AlphaFoldDB" id="A0A9D1UC25"/>
<evidence type="ECO:0000313" key="3">
    <source>
        <dbReference type="EMBL" id="HIW81136.1"/>
    </source>
</evidence>
<feature type="region of interest" description="Disordered" evidence="1">
    <location>
        <begin position="25"/>
        <end position="67"/>
    </location>
</feature>
<evidence type="ECO:0000256" key="1">
    <source>
        <dbReference type="SAM" id="MobiDB-lite"/>
    </source>
</evidence>
<reference evidence="3" key="2">
    <citation type="submission" date="2021-04" db="EMBL/GenBank/DDBJ databases">
        <authorList>
            <person name="Gilroy R."/>
        </authorList>
    </citation>
    <scope>NUCLEOTIDE SEQUENCE</scope>
    <source>
        <strain evidence="3">CHK195-6426</strain>
    </source>
</reference>
<reference evidence="3" key="1">
    <citation type="journal article" date="2021" name="PeerJ">
        <title>Extensive microbial diversity within the chicken gut microbiome revealed by metagenomics and culture.</title>
        <authorList>
            <person name="Gilroy R."/>
            <person name="Ravi A."/>
            <person name="Getino M."/>
            <person name="Pursley I."/>
            <person name="Horton D.L."/>
            <person name="Alikhan N.F."/>
            <person name="Baker D."/>
            <person name="Gharbi K."/>
            <person name="Hall N."/>
            <person name="Watson M."/>
            <person name="Adriaenssens E.M."/>
            <person name="Foster-Nyarko E."/>
            <person name="Jarju S."/>
            <person name="Secka A."/>
            <person name="Antonio M."/>
            <person name="Oren A."/>
            <person name="Chaudhuri R.R."/>
            <person name="La Ragione R."/>
            <person name="Hildebrand F."/>
            <person name="Pallen M.J."/>
        </authorList>
    </citation>
    <scope>NUCLEOTIDE SEQUENCE</scope>
    <source>
        <strain evidence="3">CHK195-6426</strain>
    </source>
</reference>
<feature type="chain" id="PRO_5039436097" evidence="2">
    <location>
        <begin position="26"/>
        <end position="222"/>
    </location>
</feature>
<dbReference type="InterPro" id="IPR025648">
    <property type="entry name" value="DUF4358"/>
</dbReference>
<name>A0A9D1UC25_9FIRM</name>
<accession>A0A9D1UC25</accession>
<dbReference type="Proteomes" id="UP000824265">
    <property type="component" value="Unassembled WGS sequence"/>
</dbReference>
<gene>
    <name evidence="3" type="ORF">H9742_06325</name>
</gene>
<feature type="signal peptide" evidence="2">
    <location>
        <begin position="1"/>
        <end position="25"/>
    </location>
</feature>